<dbReference type="EMBL" id="MNAD01000199">
    <property type="protein sequence ID" value="OJT15110.1"/>
    <property type="molecule type" value="Genomic_DNA"/>
</dbReference>
<accession>A0A1M2W5T8</accession>
<dbReference type="PRINTS" id="PR00412">
    <property type="entry name" value="EPOXHYDRLASE"/>
</dbReference>
<proteinExistence type="inferred from homology"/>
<evidence type="ECO:0000259" key="3">
    <source>
        <dbReference type="Pfam" id="PF00561"/>
    </source>
</evidence>
<name>A0A1M2W5T8_TRAPU</name>
<evidence type="ECO:0000256" key="2">
    <source>
        <dbReference type="ARBA" id="ARBA00038334"/>
    </source>
</evidence>
<evidence type="ECO:0000256" key="1">
    <source>
        <dbReference type="ARBA" id="ARBA00022801"/>
    </source>
</evidence>
<dbReference type="PANTHER" id="PTHR43329">
    <property type="entry name" value="EPOXIDE HYDROLASE"/>
    <property type="match status" value="1"/>
</dbReference>
<dbReference type="STRING" id="154538.A0A1M2W5T8"/>
<keyword evidence="1 4" id="KW-0378">Hydrolase</keyword>
<dbReference type="AlphaFoldDB" id="A0A1M2W5T8"/>
<dbReference type="Proteomes" id="UP000184267">
    <property type="component" value="Unassembled WGS sequence"/>
</dbReference>
<dbReference type="OMA" id="GYEGCAY"/>
<dbReference type="GO" id="GO:0016787">
    <property type="term" value="F:hydrolase activity"/>
    <property type="evidence" value="ECO:0007669"/>
    <property type="project" value="UniProtKB-KW"/>
</dbReference>
<dbReference type="OrthoDB" id="408373at2759"/>
<dbReference type="InterPro" id="IPR000073">
    <property type="entry name" value="AB_hydrolase_1"/>
</dbReference>
<dbReference type="Pfam" id="PF00561">
    <property type="entry name" value="Abhydrolase_1"/>
    <property type="match status" value="1"/>
</dbReference>
<comment type="caution">
    <text evidence="4">The sequence shown here is derived from an EMBL/GenBank/DDBJ whole genome shotgun (WGS) entry which is preliminary data.</text>
</comment>
<feature type="domain" description="AB hydrolase-1" evidence="3">
    <location>
        <begin position="29"/>
        <end position="308"/>
    </location>
</feature>
<evidence type="ECO:0000313" key="5">
    <source>
        <dbReference type="Proteomes" id="UP000184267"/>
    </source>
</evidence>
<dbReference type="Gene3D" id="3.40.50.1820">
    <property type="entry name" value="alpha/beta hydrolase"/>
    <property type="match status" value="1"/>
</dbReference>
<protein>
    <submittedName>
        <fullName evidence="4">Bifunctional epoxide hydrolase 2</fullName>
    </submittedName>
</protein>
<dbReference type="InterPro" id="IPR000639">
    <property type="entry name" value="Epox_hydrolase-like"/>
</dbReference>
<sequence>MDAALYKELLVQRGLTYRYYWSPSTHGKPTLLFLHGFPSTAADWQKQVAYFQPLGYGILAPDLLGSGGTTKPLDPKSFRLNDMACDVMDILAAEGIDKVIGVGHDWGSVMLARLVLLYPDAFYAYAWMGLAFMPPSTTEFDLDATMAQIKAAFGYEGCAYWQFFLRDDAHRVIQQHVDSFLQLLYPNNPDEWLTYIVLLGKTAECIEGNLQLGRPAYIDDEMYAALRDNILTNGVQSSLKWYNAQAEGVDLEDNRKFTEEDLKLRAPSFNVLPLKDAVCPPQMIQATMPKYASDIEFVEVASGHWPHLQCAEEVNDALRRWLEARGW</sequence>
<reference evidence="4 5" key="1">
    <citation type="submission" date="2016-10" db="EMBL/GenBank/DDBJ databases">
        <title>Genome sequence of the basidiomycete white-rot fungus Trametes pubescens.</title>
        <authorList>
            <person name="Makela M.R."/>
            <person name="Granchi Z."/>
            <person name="Peng M."/>
            <person name="De Vries R.P."/>
            <person name="Grigoriev I."/>
            <person name="Riley R."/>
            <person name="Hilden K."/>
        </authorList>
    </citation>
    <scope>NUCLEOTIDE SEQUENCE [LARGE SCALE GENOMIC DNA]</scope>
    <source>
        <strain evidence="4 5">FBCC735</strain>
    </source>
</reference>
<comment type="similarity">
    <text evidence="2">Belongs to the AB hydrolase superfamily. Epoxide hydrolase family.</text>
</comment>
<gene>
    <name evidence="4" type="ORF">TRAPUB_8367</name>
</gene>
<dbReference type="SUPFAM" id="SSF53474">
    <property type="entry name" value="alpha/beta-Hydrolases"/>
    <property type="match status" value="1"/>
</dbReference>
<dbReference type="InterPro" id="IPR029058">
    <property type="entry name" value="AB_hydrolase_fold"/>
</dbReference>
<keyword evidence="5" id="KW-1185">Reference proteome</keyword>
<evidence type="ECO:0000313" key="4">
    <source>
        <dbReference type="EMBL" id="OJT15110.1"/>
    </source>
</evidence>
<organism evidence="4 5">
    <name type="scientific">Trametes pubescens</name>
    <name type="common">White-rot fungus</name>
    <dbReference type="NCBI Taxonomy" id="154538"/>
    <lineage>
        <taxon>Eukaryota</taxon>
        <taxon>Fungi</taxon>
        <taxon>Dikarya</taxon>
        <taxon>Basidiomycota</taxon>
        <taxon>Agaricomycotina</taxon>
        <taxon>Agaricomycetes</taxon>
        <taxon>Polyporales</taxon>
        <taxon>Polyporaceae</taxon>
        <taxon>Trametes</taxon>
    </lineage>
</organism>